<dbReference type="Pfam" id="PF13524">
    <property type="entry name" value="Glyco_trans_1_2"/>
    <property type="match status" value="1"/>
</dbReference>
<keyword evidence="3" id="KW-1185">Reference proteome</keyword>
<sequence length="373" mass="40689">MTSPTVLHLTNDAQPEVHLGFGKAFGDLAADGLLTHVPAAPVALLSRGRDEALAEIHRVAEQARPELLFVRTPGRFPWTDQDVAGLLRRLGSPTVVLWEGDPWGGRKAVPASLAAWLRHADTVFTVGLGIQARVLGQHTARPVRYISQTVPERLWTDTPVPDADDVAYDVMHIGSCFVRFGVLERIDGARQRSRMVRSLQRLPGCRFAVHGNGWRGPGALGPVPFDDQVRALRSARISANWDHFAGRDGYFSNRLPISLYAGRPHVTTRPLNTPWLPGPEHGLHCVDSPAEVVDRVADLLRSDPGELHRAGLAGHDWVRTRLTNGNALRYMLGAYLDVPPPPADPWEAIAAMDPLPAGGGRTGRHELGKGART</sequence>
<reference evidence="2 3" key="1">
    <citation type="submission" date="2020-02" db="EMBL/GenBank/DDBJ databases">
        <title>Whole-genome analyses of novel actinobacteria.</title>
        <authorList>
            <person name="Sahin N."/>
            <person name="Tokatli A."/>
        </authorList>
    </citation>
    <scope>NUCLEOTIDE SEQUENCE [LARGE SCALE GENOMIC DNA]</scope>
    <source>
        <strain evidence="2 3">YC504</strain>
    </source>
</reference>
<dbReference type="AlphaFoldDB" id="A0A6G4XHA5"/>
<accession>A0A6G4XHA5</accession>
<protein>
    <recommendedName>
        <fullName evidence="1">Spore protein YkvP/CgeB glycosyl transferase-like domain-containing protein</fullName>
    </recommendedName>
</protein>
<organism evidence="2 3">
    <name type="scientific">Streptomyces mesophilus</name>
    <dbReference type="NCBI Taxonomy" id="1775132"/>
    <lineage>
        <taxon>Bacteria</taxon>
        <taxon>Bacillati</taxon>
        <taxon>Actinomycetota</taxon>
        <taxon>Actinomycetes</taxon>
        <taxon>Kitasatosporales</taxon>
        <taxon>Streptomycetaceae</taxon>
        <taxon>Streptomyces</taxon>
    </lineage>
</organism>
<dbReference type="RefSeq" id="WP_165331730.1">
    <property type="nucleotide sequence ID" value="NZ_JAAKZW010000030.1"/>
</dbReference>
<dbReference type="InterPro" id="IPR055259">
    <property type="entry name" value="YkvP/CgeB_Glyco_trans-like"/>
</dbReference>
<evidence type="ECO:0000259" key="1">
    <source>
        <dbReference type="Pfam" id="PF13524"/>
    </source>
</evidence>
<feature type="domain" description="Spore protein YkvP/CgeB glycosyl transferase-like" evidence="1">
    <location>
        <begin position="192"/>
        <end position="332"/>
    </location>
</feature>
<dbReference type="SUPFAM" id="SSF53756">
    <property type="entry name" value="UDP-Glycosyltransferase/glycogen phosphorylase"/>
    <property type="match status" value="1"/>
</dbReference>
<evidence type="ECO:0000313" key="2">
    <source>
        <dbReference type="EMBL" id="NGO76230.1"/>
    </source>
</evidence>
<dbReference type="Proteomes" id="UP000481109">
    <property type="component" value="Unassembled WGS sequence"/>
</dbReference>
<comment type="caution">
    <text evidence="2">The sequence shown here is derived from an EMBL/GenBank/DDBJ whole genome shotgun (WGS) entry which is preliminary data.</text>
</comment>
<proteinExistence type="predicted"/>
<evidence type="ECO:0000313" key="3">
    <source>
        <dbReference type="Proteomes" id="UP000481109"/>
    </source>
</evidence>
<dbReference type="EMBL" id="JAAKZW010000030">
    <property type="protein sequence ID" value="NGO76230.1"/>
    <property type="molecule type" value="Genomic_DNA"/>
</dbReference>
<gene>
    <name evidence="2" type="ORF">G6045_11205</name>
</gene>
<name>A0A6G4XHA5_9ACTN</name>